<dbReference type="RefSeq" id="WP_375356039.1">
    <property type="nucleotide sequence ID" value="NZ_JBHHMI010000011.1"/>
</dbReference>
<dbReference type="EMBL" id="JBHHMI010000011">
    <property type="protein sequence ID" value="MFB5267982.1"/>
    <property type="molecule type" value="Genomic_DNA"/>
</dbReference>
<proteinExistence type="predicted"/>
<evidence type="ECO:0000313" key="2">
    <source>
        <dbReference type="EMBL" id="MFB5267982.1"/>
    </source>
</evidence>
<accession>A0ABV5AUT6</accession>
<comment type="caution">
    <text evidence="2">The sequence shown here is derived from an EMBL/GenBank/DDBJ whole genome shotgun (WGS) entry which is preliminary data.</text>
</comment>
<gene>
    <name evidence="2" type="ORF">ACE41H_14535</name>
</gene>
<feature type="compositionally biased region" description="Polar residues" evidence="1">
    <location>
        <begin position="43"/>
        <end position="54"/>
    </location>
</feature>
<organism evidence="2 3">
    <name type="scientific">Paenibacillus enshidis</name>
    <dbReference type="NCBI Taxonomy" id="1458439"/>
    <lineage>
        <taxon>Bacteria</taxon>
        <taxon>Bacillati</taxon>
        <taxon>Bacillota</taxon>
        <taxon>Bacilli</taxon>
        <taxon>Bacillales</taxon>
        <taxon>Paenibacillaceae</taxon>
        <taxon>Paenibacillus</taxon>
    </lineage>
</organism>
<keyword evidence="3" id="KW-1185">Reference proteome</keyword>
<feature type="compositionally biased region" description="Basic and acidic residues" evidence="1">
    <location>
        <begin position="82"/>
        <end position="100"/>
    </location>
</feature>
<protein>
    <submittedName>
        <fullName evidence="2">Uncharacterized protein</fullName>
    </submittedName>
</protein>
<feature type="compositionally biased region" description="Polar residues" evidence="1">
    <location>
        <begin position="1"/>
        <end position="28"/>
    </location>
</feature>
<feature type="compositionally biased region" description="Polar residues" evidence="1">
    <location>
        <begin position="61"/>
        <end position="81"/>
    </location>
</feature>
<sequence>MNNFSNQQPGGRQKVAQQLGGQLSSEFAQDNDVPLVAKRVQKSAQNKIQDSFKTPNEKFSSEFASETQGTLRQKAQQSKRSKVQDNYKTPNEKFDEGFDN</sequence>
<feature type="region of interest" description="Disordered" evidence="1">
    <location>
        <begin position="43"/>
        <end position="100"/>
    </location>
</feature>
<evidence type="ECO:0000313" key="3">
    <source>
        <dbReference type="Proteomes" id="UP001580346"/>
    </source>
</evidence>
<evidence type="ECO:0000256" key="1">
    <source>
        <dbReference type="SAM" id="MobiDB-lite"/>
    </source>
</evidence>
<feature type="region of interest" description="Disordered" evidence="1">
    <location>
        <begin position="1"/>
        <end position="31"/>
    </location>
</feature>
<name>A0ABV5AUT6_9BACL</name>
<reference evidence="2 3" key="1">
    <citation type="submission" date="2024-09" db="EMBL/GenBank/DDBJ databases">
        <title>Paenibacillus zeirhizospherea sp. nov., isolated from surface of the maize (Zea mays) roots in a horticulture field, Hungary.</title>
        <authorList>
            <person name="Marton D."/>
            <person name="Farkas M."/>
            <person name="Bedics A."/>
            <person name="Toth E."/>
            <person name="Tancsics A."/>
            <person name="Boka K."/>
            <person name="Maroti G."/>
            <person name="Kriszt B."/>
            <person name="Cserhati M."/>
        </authorList>
    </citation>
    <scope>NUCLEOTIDE SEQUENCE [LARGE SCALE GENOMIC DNA]</scope>
    <source>
        <strain evidence="2 3">KCTC 33519</strain>
    </source>
</reference>
<dbReference type="Proteomes" id="UP001580346">
    <property type="component" value="Unassembled WGS sequence"/>
</dbReference>